<reference evidence="3" key="1">
    <citation type="submission" date="2022-11" db="UniProtKB">
        <authorList>
            <consortium name="WormBaseParasite"/>
        </authorList>
    </citation>
    <scope>IDENTIFICATION</scope>
</reference>
<keyword evidence="2" id="KW-1185">Reference proteome</keyword>
<organism evidence="2 3">
    <name type="scientific">Meloidogyne incognita</name>
    <name type="common">Southern root-knot nematode worm</name>
    <name type="synonym">Oxyuris incognita</name>
    <dbReference type="NCBI Taxonomy" id="6306"/>
    <lineage>
        <taxon>Eukaryota</taxon>
        <taxon>Metazoa</taxon>
        <taxon>Ecdysozoa</taxon>
        <taxon>Nematoda</taxon>
        <taxon>Chromadorea</taxon>
        <taxon>Rhabditida</taxon>
        <taxon>Tylenchina</taxon>
        <taxon>Tylenchomorpha</taxon>
        <taxon>Tylenchoidea</taxon>
        <taxon>Meloidogynidae</taxon>
        <taxon>Meloidogyninae</taxon>
        <taxon>Meloidogyne</taxon>
        <taxon>Meloidogyne incognita group</taxon>
    </lineage>
</organism>
<accession>A0A914NER8</accession>
<proteinExistence type="predicted"/>
<dbReference type="Proteomes" id="UP000887563">
    <property type="component" value="Unplaced"/>
</dbReference>
<protein>
    <submittedName>
        <fullName evidence="3">Candidate secreted effector</fullName>
    </submittedName>
</protein>
<dbReference type="WBParaSite" id="Minc3s04677g36787">
    <property type="protein sequence ID" value="Minc3s04677g36787"/>
    <property type="gene ID" value="Minc3s04677g36787"/>
</dbReference>
<feature type="region of interest" description="Disordered" evidence="1">
    <location>
        <begin position="28"/>
        <end position="52"/>
    </location>
</feature>
<feature type="compositionally biased region" description="Polar residues" evidence="1">
    <location>
        <begin position="37"/>
        <end position="52"/>
    </location>
</feature>
<dbReference type="AlphaFoldDB" id="A0A914NER8"/>
<evidence type="ECO:0000313" key="2">
    <source>
        <dbReference type="Proteomes" id="UP000887563"/>
    </source>
</evidence>
<name>A0A914NER8_MELIC</name>
<evidence type="ECO:0000256" key="1">
    <source>
        <dbReference type="SAM" id="MobiDB-lite"/>
    </source>
</evidence>
<evidence type="ECO:0000313" key="3">
    <source>
        <dbReference type="WBParaSite" id="Minc3s04677g36787"/>
    </source>
</evidence>
<sequence length="52" mass="5773">MQAIPIPIVKNSVLSLIPSKPFFSSSIKEKMIPRPPTNSLQLEPSFSHNTHS</sequence>